<dbReference type="Proteomes" id="UP000054383">
    <property type="component" value="Unassembled WGS sequence"/>
</dbReference>
<proteinExistence type="predicted"/>
<dbReference type="GO" id="GO:0019632">
    <property type="term" value="P:shikimate metabolic process"/>
    <property type="evidence" value="ECO:0007669"/>
    <property type="project" value="TreeGrafter"/>
</dbReference>
<protein>
    <recommendedName>
        <fullName evidence="3">Quinate/shikimate 5-dehydrogenase/glutamyl-tRNA reductase domain-containing protein</fullName>
    </recommendedName>
</protein>
<dbReference type="GO" id="GO:0009423">
    <property type="term" value="P:chorismate biosynthetic process"/>
    <property type="evidence" value="ECO:0007669"/>
    <property type="project" value="TreeGrafter"/>
</dbReference>
<dbReference type="OrthoDB" id="204377at2759"/>
<dbReference type="PANTHER" id="PTHR21089">
    <property type="entry name" value="SHIKIMATE DEHYDROGENASE"/>
    <property type="match status" value="1"/>
</dbReference>
<dbReference type="Gene3D" id="3.40.50.720">
    <property type="entry name" value="NAD(P)-binding Rossmann-like Domain"/>
    <property type="match status" value="1"/>
</dbReference>
<dbReference type="STRING" id="28573.A0A0U1LKZ3"/>
<evidence type="ECO:0000313" key="2">
    <source>
        <dbReference type="Proteomes" id="UP000054383"/>
    </source>
</evidence>
<dbReference type="InterPro" id="IPR022893">
    <property type="entry name" value="Shikimate_DH_fam"/>
</dbReference>
<evidence type="ECO:0008006" key="3">
    <source>
        <dbReference type="Google" id="ProtNLM"/>
    </source>
</evidence>
<name>A0A0U1LKZ3_TALIS</name>
<dbReference type="AlphaFoldDB" id="A0A0U1LKZ3"/>
<dbReference type="SUPFAM" id="SSF51735">
    <property type="entry name" value="NAD(P)-binding Rossmann-fold domains"/>
    <property type="match status" value="1"/>
</dbReference>
<sequence length="208" mass="22664">MARCEGANTDWCGVEGCLIAASEAGRGKPALIVGAGGAARAAIYALHERLACNPIYVVNRDKDEVAGLLRDTAAYGPGLSVKHLDCLEAVKKNIGEEAGPFYIVGAIPDYEPRSAPELETRDILVHFLQSTRQPGVLLDICYKPRRTRIIKLGDQYGWHVVDGTMAIGRQVYEQYRLWCGEATAKLIPLQEAWAVLQQAAEKSTAINL</sequence>
<dbReference type="PANTHER" id="PTHR21089:SF26">
    <property type="entry name" value="AROM POLYPEPTIDE, PUTATIVE-RELATED"/>
    <property type="match status" value="1"/>
</dbReference>
<dbReference type="EMBL" id="CVMT01000001">
    <property type="protein sequence ID" value="CRG83615.1"/>
    <property type="molecule type" value="Genomic_DNA"/>
</dbReference>
<keyword evidence="2" id="KW-1185">Reference proteome</keyword>
<organism evidence="1 2">
    <name type="scientific">Talaromyces islandicus</name>
    <name type="common">Penicillium islandicum</name>
    <dbReference type="NCBI Taxonomy" id="28573"/>
    <lineage>
        <taxon>Eukaryota</taxon>
        <taxon>Fungi</taxon>
        <taxon>Dikarya</taxon>
        <taxon>Ascomycota</taxon>
        <taxon>Pezizomycotina</taxon>
        <taxon>Eurotiomycetes</taxon>
        <taxon>Eurotiomycetidae</taxon>
        <taxon>Eurotiales</taxon>
        <taxon>Trichocomaceae</taxon>
        <taxon>Talaromyces</taxon>
        <taxon>Talaromyces sect. Islandici</taxon>
    </lineage>
</organism>
<evidence type="ECO:0000313" key="1">
    <source>
        <dbReference type="EMBL" id="CRG83615.1"/>
    </source>
</evidence>
<gene>
    <name evidence="1" type="ORF">PISL3812_00969</name>
</gene>
<accession>A0A0U1LKZ3</accession>
<reference evidence="1 2" key="1">
    <citation type="submission" date="2015-04" db="EMBL/GenBank/DDBJ databases">
        <authorList>
            <person name="Syromyatnikov M.Y."/>
            <person name="Popov V.N."/>
        </authorList>
    </citation>
    <scope>NUCLEOTIDE SEQUENCE [LARGE SCALE GENOMIC DNA]</scope>
    <source>
        <strain evidence="1">WF-38-12</strain>
    </source>
</reference>
<dbReference type="InterPro" id="IPR036291">
    <property type="entry name" value="NAD(P)-bd_dom_sf"/>
</dbReference>
<dbReference type="GO" id="GO:0004764">
    <property type="term" value="F:shikimate 3-dehydrogenase (NADP+) activity"/>
    <property type="evidence" value="ECO:0007669"/>
    <property type="project" value="InterPro"/>
</dbReference>